<keyword evidence="1" id="KW-0548">Nucleotidyltransferase</keyword>
<accession>A0A834TZJ4</accession>
<dbReference type="EMBL" id="JAAIUW010000005">
    <property type="protein sequence ID" value="KAF7830397.1"/>
    <property type="molecule type" value="Genomic_DNA"/>
</dbReference>
<comment type="caution">
    <text evidence="1">The sequence shown here is derived from an EMBL/GenBank/DDBJ whole genome shotgun (WGS) entry which is preliminary data.</text>
</comment>
<dbReference type="PANTHER" id="PTHR47723">
    <property type="entry name" value="OS05G0353850 PROTEIN"/>
    <property type="match status" value="1"/>
</dbReference>
<keyword evidence="1" id="KW-0695">RNA-directed DNA polymerase</keyword>
<dbReference type="Proteomes" id="UP000634136">
    <property type="component" value="Unassembled WGS sequence"/>
</dbReference>
<keyword evidence="2" id="KW-1185">Reference proteome</keyword>
<gene>
    <name evidence="1" type="ORF">G2W53_012730</name>
</gene>
<reference evidence="1" key="1">
    <citation type="submission" date="2020-09" db="EMBL/GenBank/DDBJ databases">
        <title>Genome-Enabled Discovery of Anthraquinone Biosynthesis in Senna tora.</title>
        <authorList>
            <person name="Kang S.-H."/>
            <person name="Pandey R.P."/>
            <person name="Lee C.-M."/>
            <person name="Sim J.-S."/>
            <person name="Jeong J.-T."/>
            <person name="Choi B.-S."/>
            <person name="Jung M."/>
            <person name="Ginzburg D."/>
            <person name="Zhao K."/>
            <person name="Won S.Y."/>
            <person name="Oh T.-J."/>
            <person name="Yu Y."/>
            <person name="Kim N.-H."/>
            <person name="Lee O.R."/>
            <person name="Lee T.-H."/>
            <person name="Bashyal P."/>
            <person name="Kim T.-S."/>
            <person name="Lee W.-H."/>
            <person name="Kawkins C."/>
            <person name="Kim C.-K."/>
            <person name="Kim J.S."/>
            <person name="Ahn B.O."/>
            <person name="Rhee S.Y."/>
            <person name="Sohng J.K."/>
        </authorList>
    </citation>
    <scope>NUCLEOTIDE SEQUENCE</scope>
    <source>
        <tissue evidence="1">Leaf</tissue>
    </source>
</reference>
<organism evidence="1 2">
    <name type="scientific">Senna tora</name>
    <dbReference type="NCBI Taxonomy" id="362788"/>
    <lineage>
        <taxon>Eukaryota</taxon>
        <taxon>Viridiplantae</taxon>
        <taxon>Streptophyta</taxon>
        <taxon>Embryophyta</taxon>
        <taxon>Tracheophyta</taxon>
        <taxon>Spermatophyta</taxon>
        <taxon>Magnoliopsida</taxon>
        <taxon>eudicotyledons</taxon>
        <taxon>Gunneridae</taxon>
        <taxon>Pentapetalae</taxon>
        <taxon>rosids</taxon>
        <taxon>fabids</taxon>
        <taxon>Fabales</taxon>
        <taxon>Fabaceae</taxon>
        <taxon>Caesalpinioideae</taxon>
        <taxon>Cassia clade</taxon>
        <taxon>Senna</taxon>
    </lineage>
</organism>
<dbReference type="GO" id="GO:0003964">
    <property type="term" value="F:RNA-directed DNA polymerase activity"/>
    <property type="evidence" value="ECO:0007669"/>
    <property type="project" value="UniProtKB-KW"/>
</dbReference>
<evidence type="ECO:0000313" key="2">
    <source>
        <dbReference type="Proteomes" id="UP000634136"/>
    </source>
</evidence>
<dbReference type="OrthoDB" id="955670at2759"/>
<name>A0A834TZJ4_9FABA</name>
<proteinExistence type="predicted"/>
<protein>
    <submittedName>
        <fullName evidence="1">Reverse transcriptase</fullName>
    </submittedName>
</protein>
<evidence type="ECO:0000313" key="1">
    <source>
        <dbReference type="EMBL" id="KAF7830397.1"/>
    </source>
</evidence>
<keyword evidence="1" id="KW-0808">Transferase</keyword>
<dbReference type="InterPro" id="IPR053151">
    <property type="entry name" value="RNase_H-like"/>
</dbReference>
<dbReference type="AlphaFoldDB" id="A0A834TZJ4"/>
<sequence length="120" mass="13844">MRSSSCEEALIKWHPPEDSWLKLNVDCSFWSHTGEISCGRALRDSDGRWVAGFSKKMGKRCWEVTCRHTLREGNRLTNVLTNLAHRMPYGLCNWSEPPQECNSILYDDLRGLWLPRGFSG</sequence>
<dbReference type="PANTHER" id="PTHR47723:SF13">
    <property type="entry name" value="PUTATIVE-RELATED"/>
    <property type="match status" value="1"/>
</dbReference>